<accession>L7CIM5</accession>
<feature type="region of interest" description="Disordered" evidence="1">
    <location>
        <begin position="29"/>
        <end position="63"/>
    </location>
</feature>
<sequence length="63" mass="6461">MSEGSTGSLQWHAIPRSRFGLGLDQQADTAGGLMAEREDHHDDGPIRGGGVMSANVLGASAPS</sequence>
<gene>
    <name evidence="2" type="ORF">RBSWK_02009</name>
</gene>
<evidence type="ECO:0000256" key="1">
    <source>
        <dbReference type="SAM" id="MobiDB-lite"/>
    </source>
</evidence>
<proteinExistence type="predicted"/>
<evidence type="ECO:0000313" key="3">
    <source>
        <dbReference type="Proteomes" id="UP000010959"/>
    </source>
</evidence>
<dbReference type="Proteomes" id="UP000010959">
    <property type="component" value="Unassembled WGS sequence"/>
</dbReference>
<protein>
    <submittedName>
        <fullName evidence="2">Uncharacterized protein</fullName>
    </submittedName>
</protein>
<dbReference type="PATRIC" id="fig|993516.3.peg.2145"/>
<feature type="compositionally biased region" description="Basic and acidic residues" evidence="1">
    <location>
        <begin position="35"/>
        <end position="45"/>
    </location>
</feature>
<evidence type="ECO:0000313" key="2">
    <source>
        <dbReference type="EMBL" id="ELP33873.1"/>
    </source>
</evidence>
<name>L7CIM5_RHOBT</name>
<dbReference type="AlphaFoldDB" id="L7CIM5"/>
<organism evidence="2 3">
    <name type="scientific">Rhodopirellula baltica SWK14</name>
    <dbReference type="NCBI Taxonomy" id="993516"/>
    <lineage>
        <taxon>Bacteria</taxon>
        <taxon>Pseudomonadati</taxon>
        <taxon>Planctomycetota</taxon>
        <taxon>Planctomycetia</taxon>
        <taxon>Pirellulales</taxon>
        <taxon>Pirellulaceae</taxon>
        <taxon>Rhodopirellula</taxon>
    </lineage>
</organism>
<reference evidence="2 3" key="1">
    <citation type="journal article" date="2013" name="Mar. Genomics">
        <title>Expression of sulfatases in Rhodopirellula baltica and the diversity of sulfatases in the genus Rhodopirellula.</title>
        <authorList>
            <person name="Wegner C.E."/>
            <person name="Richter-Heitmann T."/>
            <person name="Klindworth A."/>
            <person name="Klockow C."/>
            <person name="Richter M."/>
            <person name="Achstetter T."/>
            <person name="Glockner F.O."/>
            <person name="Harder J."/>
        </authorList>
    </citation>
    <scope>NUCLEOTIDE SEQUENCE [LARGE SCALE GENOMIC DNA]</scope>
    <source>
        <strain evidence="2 3">SWK14</strain>
    </source>
</reference>
<dbReference type="EMBL" id="AMWG01000043">
    <property type="protein sequence ID" value="ELP33873.1"/>
    <property type="molecule type" value="Genomic_DNA"/>
</dbReference>
<comment type="caution">
    <text evidence="2">The sequence shown here is derived from an EMBL/GenBank/DDBJ whole genome shotgun (WGS) entry which is preliminary data.</text>
</comment>